<proteinExistence type="predicted"/>
<organism evidence="2 3">
    <name type="scientific">Sphagnum jensenii</name>
    <dbReference type="NCBI Taxonomy" id="128206"/>
    <lineage>
        <taxon>Eukaryota</taxon>
        <taxon>Viridiplantae</taxon>
        <taxon>Streptophyta</taxon>
        <taxon>Embryophyta</taxon>
        <taxon>Bryophyta</taxon>
        <taxon>Sphagnophytina</taxon>
        <taxon>Sphagnopsida</taxon>
        <taxon>Sphagnales</taxon>
        <taxon>Sphagnaceae</taxon>
        <taxon>Sphagnum</taxon>
    </lineage>
</organism>
<dbReference type="Proteomes" id="UP001497444">
    <property type="component" value="Unassembled WGS sequence"/>
</dbReference>
<evidence type="ECO:0000313" key="3">
    <source>
        <dbReference type="Proteomes" id="UP001497444"/>
    </source>
</evidence>
<dbReference type="EMBL" id="CAXAQS010000776">
    <property type="protein sequence ID" value="CAK9253095.1"/>
    <property type="molecule type" value="Genomic_DNA"/>
</dbReference>
<comment type="caution">
    <text evidence="2">The sequence shown here is derived from an EMBL/GenBank/DDBJ whole genome shotgun (WGS) entry which is preliminary data.</text>
</comment>
<keyword evidence="3" id="KW-1185">Reference proteome</keyword>
<accession>A0ABP0VJ61</accession>
<evidence type="ECO:0000313" key="2">
    <source>
        <dbReference type="EMBL" id="CAK9253095.1"/>
    </source>
</evidence>
<gene>
    <name evidence="2" type="ORF">CSSPJE1EN1_LOCUS28473</name>
</gene>
<feature type="transmembrane region" description="Helical" evidence="1">
    <location>
        <begin position="45"/>
        <end position="67"/>
    </location>
</feature>
<keyword evidence="1" id="KW-1133">Transmembrane helix</keyword>
<name>A0ABP0VJ61_9BRYO</name>
<sequence>METRHIKRVGTLFSNVWLLELPSLGKRVLIDTGHSLERIGLMGSLWHAGCACAAICMGFYSPIVIVITPEMPLGSENTLALQFSARKKTLLICRALKLLHSSPRVPGLFTKSGFAALKTSILRRLKSTRYFPRVYGNGISGFNPCRAIRKAQS</sequence>
<reference evidence="2" key="1">
    <citation type="submission" date="2024-02" db="EMBL/GenBank/DDBJ databases">
        <authorList>
            <consortium name="ELIXIR-Norway"/>
            <consortium name="Elixir Norway"/>
        </authorList>
    </citation>
    <scope>NUCLEOTIDE SEQUENCE</scope>
</reference>
<keyword evidence="1" id="KW-0812">Transmembrane</keyword>
<evidence type="ECO:0000256" key="1">
    <source>
        <dbReference type="SAM" id="Phobius"/>
    </source>
</evidence>
<protein>
    <submittedName>
        <fullName evidence="2">Uncharacterized protein</fullName>
    </submittedName>
</protein>
<keyword evidence="1" id="KW-0472">Membrane</keyword>